<dbReference type="AlphaFoldDB" id="A0A1H1M036"/>
<feature type="signal peptide" evidence="1">
    <location>
        <begin position="1"/>
        <end position="20"/>
    </location>
</feature>
<name>A0A1H1M036_9FLAO</name>
<keyword evidence="3" id="KW-1185">Reference proteome</keyword>
<reference evidence="2 3" key="1">
    <citation type="submission" date="2016-10" db="EMBL/GenBank/DDBJ databases">
        <authorList>
            <person name="Varghese N."/>
            <person name="Submissions S."/>
        </authorList>
    </citation>
    <scope>NUCLEOTIDE SEQUENCE [LARGE SCALE GENOMIC DNA]</scope>
    <source>
        <strain evidence="2 3">Mar_2010_102</strain>
    </source>
</reference>
<evidence type="ECO:0000256" key="1">
    <source>
        <dbReference type="SAM" id="SignalP"/>
    </source>
</evidence>
<evidence type="ECO:0000313" key="2">
    <source>
        <dbReference type="EMBL" id="SDR80037.1"/>
    </source>
</evidence>
<dbReference type="EMBL" id="LT629745">
    <property type="protein sequence ID" value="SDR80037.1"/>
    <property type="molecule type" value="Genomic_DNA"/>
</dbReference>
<organism evidence="2 3">
    <name type="scientific">Christiangramia echinicola</name>
    <dbReference type="NCBI Taxonomy" id="279359"/>
    <lineage>
        <taxon>Bacteria</taxon>
        <taxon>Pseudomonadati</taxon>
        <taxon>Bacteroidota</taxon>
        <taxon>Flavobacteriia</taxon>
        <taxon>Flavobacteriales</taxon>
        <taxon>Flavobacteriaceae</taxon>
        <taxon>Christiangramia</taxon>
    </lineage>
</organism>
<protein>
    <recommendedName>
        <fullName evidence="4">GLPGLI family protein</fullName>
    </recommendedName>
</protein>
<dbReference type="Proteomes" id="UP000198858">
    <property type="component" value="Chromosome I"/>
</dbReference>
<gene>
    <name evidence="2" type="ORF">SAMN04488552_1087</name>
</gene>
<sequence length="134" mass="15820">MLKKHIIPFLVFFVINSINAQNSEEIFTVDVYINSDMQIYLEDKLIENDNIEKEMSDHAFKNNAFYDDQVLYRIYADRKLNLGVIMNVNNQLIKAFHPSTTKTERYLLDTQELDVNESTWQNNIQKLNLKAIDN</sequence>
<dbReference type="RefSeq" id="WP_089661595.1">
    <property type="nucleotide sequence ID" value="NZ_LT629745.1"/>
</dbReference>
<accession>A0A1H1M036</accession>
<proteinExistence type="predicted"/>
<evidence type="ECO:0008006" key="4">
    <source>
        <dbReference type="Google" id="ProtNLM"/>
    </source>
</evidence>
<feature type="chain" id="PRO_5009253989" description="GLPGLI family protein" evidence="1">
    <location>
        <begin position="21"/>
        <end position="134"/>
    </location>
</feature>
<dbReference type="STRING" id="1250231.SAMN04488552_1087"/>
<keyword evidence="1" id="KW-0732">Signal</keyword>
<evidence type="ECO:0000313" key="3">
    <source>
        <dbReference type="Proteomes" id="UP000198858"/>
    </source>
</evidence>